<evidence type="ECO:0000313" key="3">
    <source>
        <dbReference type="Proteomes" id="UP000799750"/>
    </source>
</evidence>
<evidence type="ECO:0000256" key="1">
    <source>
        <dbReference type="SAM" id="MobiDB-lite"/>
    </source>
</evidence>
<proteinExistence type="predicted"/>
<feature type="region of interest" description="Disordered" evidence="1">
    <location>
        <begin position="1"/>
        <end position="40"/>
    </location>
</feature>
<evidence type="ECO:0008006" key="4">
    <source>
        <dbReference type="Google" id="ProtNLM"/>
    </source>
</evidence>
<name>A0A6A6QJ52_9PEZI</name>
<dbReference type="AlphaFoldDB" id="A0A6A6QJ52"/>
<organism evidence="2 3">
    <name type="scientific">Lophium mytilinum</name>
    <dbReference type="NCBI Taxonomy" id="390894"/>
    <lineage>
        <taxon>Eukaryota</taxon>
        <taxon>Fungi</taxon>
        <taxon>Dikarya</taxon>
        <taxon>Ascomycota</taxon>
        <taxon>Pezizomycotina</taxon>
        <taxon>Dothideomycetes</taxon>
        <taxon>Pleosporomycetidae</taxon>
        <taxon>Mytilinidiales</taxon>
        <taxon>Mytilinidiaceae</taxon>
        <taxon>Lophium</taxon>
    </lineage>
</organism>
<sequence length="283" mass="31345">MDLQEVPLESTLTTSVHPPDDGPTVKKRRRGKKKIREEPPGSFNDLSIPIGCLAIVVGVAEATHLFKVCDVLLEKSSAWYRQERVKNPACLNVYKGDLEAESFRIYLHWVHSKQLCTLLEPGSELPCEEWKRLCACYHVASSMEDNVFKDIVSSAIMEKVEEVTDSDAILAVPHHVYSNTSAGSSARKHALDAAMTKWTDAEVARYIALPRDGIAKNDLAYIEWNNEFALDLGSELAKCRKSGTGGVFGRPPLPLAKAPIPPRKVVVAKARPIFTKVVSQNRP</sequence>
<gene>
    <name evidence="2" type="ORF">BU16DRAFT_584540</name>
</gene>
<dbReference type="EMBL" id="MU004194">
    <property type="protein sequence ID" value="KAF2492458.1"/>
    <property type="molecule type" value="Genomic_DNA"/>
</dbReference>
<dbReference type="Proteomes" id="UP000799750">
    <property type="component" value="Unassembled WGS sequence"/>
</dbReference>
<keyword evidence="3" id="KW-1185">Reference proteome</keyword>
<evidence type="ECO:0000313" key="2">
    <source>
        <dbReference type="EMBL" id="KAF2492458.1"/>
    </source>
</evidence>
<reference evidence="2" key="1">
    <citation type="journal article" date="2020" name="Stud. Mycol.">
        <title>101 Dothideomycetes genomes: a test case for predicting lifestyles and emergence of pathogens.</title>
        <authorList>
            <person name="Haridas S."/>
            <person name="Albert R."/>
            <person name="Binder M."/>
            <person name="Bloem J."/>
            <person name="Labutti K."/>
            <person name="Salamov A."/>
            <person name="Andreopoulos B."/>
            <person name="Baker S."/>
            <person name="Barry K."/>
            <person name="Bills G."/>
            <person name="Bluhm B."/>
            <person name="Cannon C."/>
            <person name="Castanera R."/>
            <person name="Culley D."/>
            <person name="Daum C."/>
            <person name="Ezra D."/>
            <person name="Gonzalez J."/>
            <person name="Henrissat B."/>
            <person name="Kuo A."/>
            <person name="Liang C."/>
            <person name="Lipzen A."/>
            <person name="Lutzoni F."/>
            <person name="Magnuson J."/>
            <person name="Mondo S."/>
            <person name="Nolan M."/>
            <person name="Ohm R."/>
            <person name="Pangilinan J."/>
            <person name="Park H.-J."/>
            <person name="Ramirez L."/>
            <person name="Alfaro M."/>
            <person name="Sun H."/>
            <person name="Tritt A."/>
            <person name="Yoshinaga Y."/>
            <person name="Zwiers L.-H."/>
            <person name="Turgeon B."/>
            <person name="Goodwin S."/>
            <person name="Spatafora J."/>
            <person name="Crous P."/>
            <person name="Grigoriev I."/>
        </authorList>
    </citation>
    <scope>NUCLEOTIDE SEQUENCE</scope>
    <source>
        <strain evidence="2">CBS 269.34</strain>
    </source>
</reference>
<feature type="compositionally biased region" description="Basic residues" evidence="1">
    <location>
        <begin position="25"/>
        <end position="34"/>
    </location>
</feature>
<accession>A0A6A6QJ52</accession>
<protein>
    <recommendedName>
        <fullName evidence="4">BTB domain-containing protein</fullName>
    </recommendedName>
</protein>